<evidence type="ECO:0000256" key="2">
    <source>
        <dbReference type="ARBA" id="ARBA00022840"/>
    </source>
</evidence>
<dbReference type="HOGENOM" id="CLU_000288_21_4_1"/>
<evidence type="ECO:0000256" key="3">
    <source>
        <dbReference type="PROSITE-ProRule" id="PRU10141"/>
    </source>
</evidence>
<organism evidence="5">
    <name type="scientific">Oryza punctata</name>
    <name type="common">Red rice</name>
    <dbReference type="NCBI Taxonomy" id="4537"/>
    <lineage>
        <taxon>Eukaryota</taxon>
        <taxon>Viridiplantae</taxon>
        <taxon>Streptophyta</taxon>
        <taxon>Embryophyta</taxon>
        <taxon>Tracheophyta</taxon>
        <taxon>Spermatophyta</taxon>
        <taxon>Magnoliopsida</taxon>
        <taxon>Liliopsida</taxon>
        <taxon>Poales</taxon>
        <taxon>Poaceae</taxon>
        <taxon>BOP clade</taxon>
        <taxon>Oryzoideae</taxon>
        <taxon>Oryzeae</taxon>
        <taxon>Oryzinae</taxon>
        <taxon>Oryza</taxon>
    </lineage>
</organism>
<dbReference type="Gramene" id="OPUNC04G06050.1">
    <property type="protein sequence ID" value="OPUNC04G06050.1"/>
    <property type="gene ID" value="OPUNC04G06050"/>
</dbReference>
<dbReference type="EnsemblPlants" id="OPUNC04G06050.1">
    <property type="protein sequence ID" value="OPUNC04G06050.1"/>
    <property type="gene ID" value="OPUNC04G06050"/>
</dbReference>
<dbReference type="AlphaFoldDB" id="A0A0E0KNY3"/>
<dbReference type="OMA" id="MAVHHAN"/>
<reference evidence="5" key="1">
    <citation type="submission" date="2015-04" db="UniProtKB">
        <authorList>
            <consortium name="EnsemblPlants"/>
        </authorList>
    </citation>
    <scope>IDENTIFICATION</scope>
</reference>
<reference evidence="5" key="2">
    <citation type="submission" date="2018-05" db="EMBL/GenBank/DDBJ databases">
        <title>OpunRS2 (Oryza punctata Reference Sequence Version 2).</title>
        <authorList>
            <person name="Zhang J."/>
            <person name="Kudrna D."/>
            <person name="Lee S."/>
            <person name="Talag J."/>
            <person name="Welchert J."/>
            <person name="Wing R.A."/>
        </authorList>
    </citation>
    <scope>NUCLEOTIDE SEQUENCE [LARGE SCALE GENOMIC DNA]</scope>
</reference>
<keyword evidence="4" id="KW-0812">Transmembrane</keyword>
<evidence type="ECO:0000313" key="6">
    <source>
        <dbReference type="Proteomes" id="UP000026962"/>
    </source>
</evidence>
<dbReference type="Proteomes" id="UP000026962">
    <property type="component" value="Chromosome 4"/>
</dbReference>
<keyword evidence="6" id="KW-1185">Reference proteome</keyword>
<dbReference type="GO" id="GO:0007166">
    <property type="term" value="P:cell surface receptor signaling pathway"/>
    <property type="evidence" value="ECO:0007669"/>
    <property type="project" value="InterPro"/>
</dbReference>
<dbReference type="eggNOG" id="KOG1187">
    <property type="taxonomic scope" value="Eukaryota"/>
</dbReference>
<keyword evidence="4" id="KW-0472">Membrane</keyword>
<dbReference type="PANTHER" id="PTHR27005:SF412">
    <property type="entry name" value="OS04G0307900 PROTEIN"/>
    <property type="match status" value="1"/>
</dbReference>
<protein>
    <recommendedName>
        <fullName evidence="7">Protein kinase domain-containing protein</fullName>
    </recommendedName>
</protein>
<feature type="transmembrane region" description="Helical" evidence="4">
    <location>
        <begin position="65"/>
        <end position="86"/>
    </location>
</feature>
<feature type="binding site" evidence="3">
    <location>
        <position position="168"/>
    </location>
    <ligand>
        <name>ATP</name>
        <dbReference type="ChEBI" id="CHEBI:30616"/>
    </ligand>
</feature>
<keyword evidence="2 3" id="KW-0067">ATP-binding</keyword>
<keyword evidence="4" id="KW-1133">Transmembrane helix</keyword>
<evidence type="ECO:0008006" key="7">
    <source>
        <dbReference type="Google" id="ProtNLM"/>
    </source>
</evidence>
<dbReference type="STRING" id="4537.A0A0E0KNY3"/>
<name>A0A0E0KNY3_ORYPU</name>
<dbReference type="PANTHER" id="PTHR27005">
    <property type="entry name" value="WALL-ASSOCIATED RECEPTOR KINASE-LIKE 21"/>
    <property type="match status" value="1"/>
</dbReference>
<dbReference type="InterPro" id="IPR017441">
    <property type="entry name" value="Protein_kinase_ATP_BS"/>
</dbReference>
<dbReference type="PROSITE" id="PS00107">
    <property type="entry name" value="PROTEIN_KINASE_ATP"/>
    <property type="match status" value="1"/>
</dbReference>
<dbReference type="GO" id="GO:0004674">
    <property type="term" value="F:protein serine/threonine kinase activity"/>
    <property type="evidence" value="ECO:0007669"/>
    <property type="project" value="TreeGrafter"/>
</dbReference>
<dbReference type="InterPro" id="IPR011009">
    <property type="entry name" value="Kinase-like_dom_sf"/>
</dbReference>
<dbReference type="GO" id="GO:0005524">
    <property type="term" value="F:ATP binding"/>
    <property type="evidence" value="ECO:0007669"/>
    <property type="project" value="UniProtKB-UniRule"/>
</dbReference>
<evidence type="ECO:0000313" key="5">
    <source>
        <dbReference type="EnsemblPlants" id="OPUNC04G06050.1"/>
    </source>
</evidence>
<dbReference type="GO" id="GO:0005886">
    <property type="term" value="C:plasma membrane"/>
    <property type="evidence" value="ECO:0007669"/>
    <property type="project" value="TreeGrafter"/>
</dbReference>
<accession>A0A0E0KNY3</accession>
<evidence type="ECO:0000256" key="4">
    <source>
        <dbReference type="SAM" id="Phobius"/>
    </source>
</evidence>
<dbReference type="Gene3D" id="3.30.200.20">
    <property type="entry name" value="Phosphorylase Kinase, domain 1"/>
    <property type="match status" value="1"/>
</dbReference>
<sequence length="318" mass="36038">MHFAIANLTCKEAQQNTTRYACVSVNSTCLAVNDDVHQYPAKKEYDDRTKRCTPVKRQKNLLPGIVIGLSSVFGILLLGLSTRMLIHKWKKDIQKRVRRKNFRKNEGLLLEQLISSDETTTDRMNIFTLDELEKATNNFDHTRILGQGGHGTVYKGILSDQRVVAIKKSMTIKQELLLMKEPIITSENGSKLNLAGYFLEEVKVKPSSEIVTTQVYQEATEEQIKNVTLLAEMCLRPQGEERPTMKQVEMALQSLRAEESNRCHVAQGNDQEQPLLLTRVEASFESTMAVHHANASAQQSQRCYSIEQEFIASAELPR</sequence>
<dbReference type="InterPro" id="IPR045274">
    <property type="entry name" value="WAK-like"/>
</dbReference>
<proteinExistence type="predicted"/>
<keyword evidence="1 3" id="KW-0547">Nucleotide-binding</keyword>
<dbReference type="SUPFAM" id="SSF56112">
    <property type="entry name" value="Protein kinase-like (PK-like)"/>
    <property type="match status" value="1"/>
</dbReference>
<evidence type="ECO:0000256" key="1">
    <source>
        <dbReference type="ARBA" id="ARBA00022741"/>
    </source>
</evidence>